<evidence type="ECO:0000313" key="3">
    <source>
        <dbReference type="Proteomes" id="UP001178507"/>
    </source>
</evidence>
<feature type="region of interest" description="Disordered" evidence="1">
    <location>
        <begin position="59"/>
        <end position="78"/>
    </location>
</feature>
<name>A0AA36J620_9DINO</name>
<feature type="compositionally biased region" description="Basic and acidic residues" evidence="1">
    <location>
        <begin position="561"/>
        <end position="578"/>
    </location>
</feature>
<keyword evidence="3" id="KW-1185">Reference proteome</keyword>
<reference evidence="2" key="1">
    <citation type="submission" date="2023-08" db="EMBL/GenBank/DDBJ databases">
        <authorList>
            <person name="Chen Y."/>
            <person name="Shah S."/>
            <person name="Dougan E. K."/>
            <person name="Thang M."/>
            <person name="Chan C."/>
        </authorList>
    </citation>
    <scope>NUCLEOTIDE SEQUENCE</scope>
</reference>
<feature type="region of interest" description="Disordered" evidence="1">
    <location>
        <begin position="561"/>
        <end position="592"/>
    </location>
</feature>
<dbReference type="EMBL" id="CAUJNA010003328">
    <property type="protein sequence ID" value="CAJ1399240.1"/>
    <property type="molecule type" value="Genomic_DNA"/>
</dbReference>
<dbReference type="Proteomes" id="UP001178507">
    <property type="component" value="Unassembled WGS sequence"/>
</dbReference>
<proteinExistence type="predicted"/>
<evidence type="ECO:0000256" key="1">
    <source>
        <dbReference type="SAM" id="MobiDB-lite"/>
    </source>
</evidence>
<accession>A0AA36J620</accession>
<protein>
    <submittedName>
        <fullName evidence="2">Uncharacterized protein</fullName>
    </submittedName>
</protein>
<evidence type="ECO:0000313" key="2">
    <source>
        <dbReference type="EMBL" id="CAJ1399240.1"/>
    </source>
</evidence>
<sequence length="711" mass="79815">MKLLLQWAAYAAPEEHTQTLQARPSSFAMKSIDYTPPKEDPPAEPRDKHEMAAEDYVDPDTFPENRYPNGKLKPHGQKKKCDAGMDFAEVCPIGWTYVSSGQFGPECQAPANFYTEPRCIRLGHSGGWCRQQLGPRQALAASLDVRASETELERHSRAPQFKFEREDARITGAARFSVPSDDPWCNWILGRLVLTWKTWFPNLTRTVSSWSLADDMKLPNVVARMHESRERTLKETAGIWSLLIESFWLPYFLLVNYYSFGDLLQVPCFLSGALAVPPLLHICQPEVKLTAALMQRTVLSLSVAILLSSIGFPRELLPILYVARIMVGTFCMDGNLTNRINACLAPLYVCSNWMQDEHATELQLMFMIIAEAFFCSVTALTLATLNYKEYQLALASLRLQAKVEEVEEAERSGGAAQRLLSVTCDAFARLNDDLRIATASRGLLDILMCGFGNGCRLEGVPFIRYVASNDQERFKDFLVESAKEDAPPRSIHLDMKDSGGITFKAELFHVSVPSLKSDAKEHLIGISQEHAEKELMNHSIAQHDHFPVADMRHLLGQRMEKERPMSRLRPEKHADSKSEGGGSRLSASHSSKSSRTTSLVKLRMLRKVELVIDLDSLDDDFPLKSVTLCFAQSEDCPKEALPNLLEWIKPSYREKVFNWVQDNANASHAGQKCQETAVRGVKFFSPLSSAKTILSGATWLSARHLPNIHPI</sequence>
<feature type="compositionally biased region" description="Basic and acidic residues" evidence="1">
    <location>
        <begin position="36"/>
        <end position="50"/>
    </location>
</feature>
<comment type="caution">
    <text evidence="2">The sequence shown here is derived from an EMBL/GenBank/DDBJ whole genome shotgun (WGS) entry which is preliminary data.</text>
</comment>
<organism evidence="2 3">
    <name type="scientific">Effrenium voratum</name>
    <dbReference type="NCBI Taxonomy" id="2562239"/>
    <lineage>
        <taxon>Eukaryota</taxon>
        <taxon>Sar</taxon>
        <taxon>Alveolata</taxon>
        <taxon>Dinophyceae</taxon>
        <taxon>Suessiales</taxon>
        <taxon>Symbiodiniaceae</taxon>
        <taxon>Effrenium</taxon>
    </lineage>
</organism>
<feature type="region of interest" description="Disordered" evidence="1">
    <location>
        <begin position="14"/>
        <end position="50"/>
    </location>
</feature>
<dbReference type="AlphaFoldDB" id="A0AA36J620"/>
<gene>
    <name evidence="2" type="ORF">EVOR1521_LOCUS22810</name>
</gene>